<proteinExistence type="predicted"/>
<dbReference type="GO" id="GO:0051537">
    <property type="term" value="F:2 iron, 2 sulfur cluster binding"/>
    <property type="evidence" value="ECO:0007669"/>
    <property type="project" value="UniProtKB-KW"/>
</dbReference>
<gene>
    <name evidence="6" type="ORF">GBAR_LOCUS24438</name>
</gene>
<sequence length="115" mass="12266">MSMMSVMEAARGLTFTLGPVEQIPLGEGRVFEVDGRSIAVFRTRQGEVFATQATCPHKAGPLCDGIIGGRQIVCPLHAYKFDLATGSPVGNDCDALRTYVVSLSEDGDILLSYGN</sequence>
<comment type="caution">
    <text evidence="6">The sequence shown here is derived from an EMBL/GenBank/DDBJ whole genome shotgun (WGS) entry which is preliminary data.</text>
</comment>
<evidence type="ECO:0000313" key="7">
    <source>
        <dbReference type="Proteomes" id="UP001174909"/>
    </source>
</evidence>
<dbReference type="PROSITE" id="PS51296">
    <property type="entry name" value="RIESKE"/>
    <property type="match status" value="1"/>
</dbReference>
<dbReference type="InterPro" id="IPR036922">
    <property type="entry name" value="Rieske_2Fe-2S_sf"/>
</dbReference>
<evidence type="ECO:0000256" key="4">
    <source>
        <dbReference type="ARBA" id="ARBA00023014"/>
    </source>
</evidence>
<dbReference type="Gene3D" id="2.102.10.10">
    <property type="entry name" value="Rieske [2Fe-2S] iron-sulphur domain"/>
    <property type="match status" value="1"/>
</dbReference>
<keyword evidence="1" id="KW-0001">2Fe-2S</keyword>
<protein>
    <submittedName>
        <fullName evidence="6">Assimilatory nitrite reductase [NAD(P)H] small subunit</fullName>
    </submittedName>
</protein>
<keyword evidence="7" id="KW-1185">Reference proteome</keyword>
<evidence type="ECO:0000259" key="5">
    <source>
        <dbReference type="PROSITE" id="PS51296"/>
    </source>
</evidence>
<reference evidence="6" key="1">
    <citation type="submission" date="2023-03" db="EMBL/GenBank/DDBJ databases">
        <authorList>
            <person name="Steffen K."/>
            <person name="Cardenas P."/>
        </authorList>
    </citation>
    <scope>NUCLEOTIDE SEQUENCE</scope>
</reference>
<feature type="domain" description="Rieske" evidence="5">
    <location>
        <begin position="15"/>
        <end position="110"/>
    </location>
</feature>
<dbReference type="SUPFAM" id="SSF50022">
    <property type="entry name" value="ISP domain"/>
    <property type="match status" value="1"/>
</dbReference>
<evidence type="ECO:0000256" key="1">
    <source>
        <dbReference type="ARBA" id="ARBA00022714"/>
    </source>
</evidence>
<organism evidence="6 7">
    <name type="scientific">Geodia barretti</name>
    <name type="common">Barrett's horny sponge</name>
    <dbReference type="NCBI Taxonomy" id="519541"/>
    <lineage>
        <taxon>Eukaryota</taxon>
        <taxon>Metazoa</taxon>
        <taxon>Porifera</taxon>
        <taxon>Demospongiae</taxon>
        <taxon>Heteroscleromorpha</taxon>
        <taxon>Tetractinellida</taxon>
        <taxon>Astrophorina</taxon>
        <taxon>Geodiidae</taxon>
        <taxon>Geodia</taxon>
    </lineage>
</organism>
<dbReference type="Proteomes" id="UP001174909">
    <property type="component" value="Unassembled WGS sequence"/>
</dbReference>
<dbReference type="InterPro" id="IPR017941">
    <property type="entry name" value="Rieske_2Fe-2S"/>
</dbReference>
<evidence type="ECO:0000256" key="2">
    <source>
        <dbReference type="ARBA" id="ARBA00022723"/>
    </source>
</evidence>
<keyword evidence="4" id="KW-0411">Iron-sulfur</keyword>
<dbReference type="GO" id="GO:0046872">
    <property type="term" value="F:metal ion binding"/>
    <property type="evidence" value="ECO:0007669"/>
    <property type="project" value="UniProtKB-KW"/>
</dbReference>
<dbReference type="AlphaFoldDB" id="A0AA35TBT1"/>
<name>A0AA35TBT1_GEOBA</name>
<keyword evidence="3" id="KW-0408">Iron</keyword>
<dbReference type="Pfam" id="PF00355">
    <property type="entry name" value="Rieske"/>
    <property type="match status" value="1"/>
</dbReference>
<dbReference type="PANTHER" id="PTHR21496:SF23">
    <property type="entry name" value="3-PHENYLPROPIONATE_CINNAMIC ACID DIOXYGENASE FERREDOXIN SUBUNIT"/>
    <property type="match status" value="1"/>
</dbReference>
<keyword evidence="2" id="KW-0479">Metal-binding</keyword>
<dbReference type="EMBL" id="CASHTH010003372">
    <property type="protein sequence ID" value="CAI8044046.1"/>
    <property type="molecule type" value="Genomic_DNA"/>
</dbReference>
<evidence type="ECO:0000313" key="6">
    <source>
        <dbReference type="EMBL" id="CAI8044046.1"/>
    </source>
</evidence>
<accession>A0AA35TBT1</accession>
<dbReference type="PANTHER" id="PTHR21496">
    <property type="entry name" value="FERREDOXIN-RELATED"/>
    <property type="match status" value="1"/>
</dbReference>
<evidence type="ECO:0000256" key="3">
    <source>
        <dbReference type="ARBA" id="ARBA00023004"/>
    </source>
</evidence>